<evidence type="ECO:0000256" key="3">
    <source>
        <dbReference type="ARBA" id="ARBA00022485"/>
    </source>
</evidence>
<comment type="caution">
    <text evidence="11">The sequence shown here is derived from an EMBL/GenBank/DDBJ whole genome shotgun (WGS) entry which is preliminary data.</text>
</comment>
<dbReference type="InterPro" id="IPR051536">
    <property type="entry name" value="UDG_Type-4/5"/>
</dbReference>
<dbReference type="PANTHER" id="PTHR33693">
    <property type="entry name" value="TYPE-5 URACIL-DNA GLYCOSYLASE"/>
    <property type="match status" value="1"/>
</dbReference>
<keyword evidence="6" id="KW-0378">Hydrolase</keyword>
<evidence type="ECO:0000313" key="11">
    <source>
        <dbReference type="EMBL" id="EBA08482.1"/>
    </source>
</evidence>
<dbReference type="eggNOG" id="COG1573">
    <property type="taxonomic scope" value="Bacteria"/>
</dbReference>
<dbReference type="NCBIfam" id="TIGR03915">
    <property type="entry name" value="SAM_7_link_chp"/>
    <property type="match status" value="1"/>
</dbReference>
<keyword evidence="7" id="KW-0408">Iron</keyword>
<dbReference type="PANTHER" id="PTHR33693:SF9">
    <property type="entry name" value="TYPE-4 URACIL-DNA GLYCOSYLASE"/>
    <property type="match status" value="1"/>
</dbReference>
<dbReference type="GO" id="GO:0006281">
    <property type="term" value="P:DNA repair"/>
    <property type="evidence" value="ECO:0007669"/>
    <property type="project" value="UniProtKB-KW"/>
</dbReference>
<dbReference type="AlphaFoldDB" id="A3K2S3"/>
<dbReference type="SMART" id="SM00986">
    <property type="entry name" value="UDG"/>
    <property type="match status" value="1"/>
</dbReference>
<comment type="similarity">
    <text evidence="1">Belongs to the uracil-DNA glycosylase (UDG) superfamily. Type 4 (UDGa) family.</text>
</comment>
<organism evidence="11 12">
    <name type="scientific">Sagittula stellata (strain ATCC 700073 / DSM 11524 / E-37)</name>
    <dbReference type="NCBI Taxonomy" id="388399"/>
    <lineage>
        <taxon>Bacteria</taxon>
        <taxon>Pseudomonadati</taxon>
        <taxon>Pseudomonadota</taxon>
        <taxon>Alphaproteobacteria</taxon>
        <taxon>Rhodobacterales</taxon>
        <taxon>Roseobacteraceae</taxon>
        <taxon>Sagittula</taxon>
    </lineage>
</organism>
<dbReference type="EMBL" id="AAYA01000005">
    <property type="protein sequence ID" value="EBA08482.1"/>
    <property type="molecule type" value="Genomic_DNA"/>
</dbReference>
<dbReference type="Gene3D" id="3.40.470.10">
    <property type="entry name" value="Uracil-DNA glycosylase-like domain"/>
    <property type="match status" value="1"/>
</dbReference>
<evidence type="ECO:0000313" key="12">
    <source>
        <dbReference type="Proteomes" id="UP000005713"/>
    </source>
</evidence>
<evidence type="ECO:0000259" key="10">
    <source>
        <dbReference type="SMART" id="SM00986"/>
    </source>
</evidence>
<dbReference type="GO" id="GO:0046872">
    <property type="term" value="F:metal ion binding"/>
    <property type="evidence" value="ECO:0007669"/>
    <property type="project" value="UniProtKB-KW"/>
</dbReference>
<dbReference type="Pfam" id="PF03167">
    <property type="entry name" value="UDG"/>
    <property type="match status" value="1"/>
</dbReference>
<dbReference type="CDD" id="cd10030">
    <property type="entry name" value="UDG-F4_TTUDGA_SPO1dp_like"/>
    <property type="match status" value="1"/>
</dbReference>
<evidence type="ECO:0000256" key="8">
    <source>
        <dbReference type="ARBA" id="ARBA00023014"/>
    </source>
</evidence>
<dbReference type="InterPro" id="IPR036895">
    <property type="entry name" value="Uracil-DNA_glycosylase-like_sf"/>
</dbReference>
<evidence type="ECO:0000256" key="2">
    <source>
        <dbReference type="ARBA" id="ARBA00019403"/>
    </source>
</evidence>
<name>A3K2S3_SAGS3</name>
<dbReference type="OrthoDB" id="5290748at2"/>
<dbReference type="InterPro" id="IPR005122">
    <property type="entry name" value="Uracil-DNA_glycosylase-like"/>
</dbReference>
<accession>A3K2S3</accession>
<dbReference type="GO" id="GO:0051539">
    <property type="term" value="F:4 iron, 4 sulfur cluster binding"/>
    <property type="evidence" value="ECO:0007669"/>
    <property type="project" value="UniProtKB-KW"/>
</dbReference>
<keyword evidence="8" id="KW-0411">Iron-sulfur</keyword>
<dbReference type="Proteomes" id="UP000005713">
    <property type="component" value="Unassembled WGS sequence"/>
</dbReference>
<keyword evidence="12" id="KW-1185">Reference proteome</keyword>
<feature type="domain" description="Uracil-DNA glycosylase-like" evidence="10">
    <location>
        <begin position="306"/>
        <end position="466"/>
    </location>
</feature>
<keyword evidence="5" id="KW-0227">DNA damage</keyword>
<keyword evidence="9" id="KW-0234">DNA repair</keyword>
<keyword evidence="3" id="KW-0004">4Fe-4S</keyword>
<evidence type="ECO:0000256" key="9">
    <source>
        <dbReference type="ARBA" id="ARBA00023204"/>
    </source>
</evidence>
<evidence type="ECO:0000256" key="1">
    <source>
        <dbReference type="ARBA" id="ARBA00006521"/>
    </source>
</evidence>
<evidence type="ECO:0000256" key="6">
    <source>
        <dbReference type="ARBA" id="ARBA00022801"/>
    </source>
</evidence>
<dbReference type="Pfam" id="PF13566">
    <property type="entry name" value="DUF4130"/>
    <property type="match status" value="1"/>
</dbReference>
<dbReference type="InterPro" id="IPR025404">
    <property type="entry name" value="DUF4130"/>
</dbReference>
<dbReference type="SUPFAM" id="SSF52141">
    <property type="entry name" value="Uracil-DNA glycosylase-like"/>
    <property type="match status" value="1"/>
</dbReference>
<dbReference type="RefSeq" id="WP_005858390.1">
    <property type="nucleotide sequence ID" value="NZ_AAYA01000005.1"/>
</dbReference>
<proteinExistence type="inferred from homology"/>
<dbReference type="GO" id="GO:0097506">
    <property type="term" value="F:deaminated base DNA N-glycosylase activity"/>
    <property type="evidence" value="ECO:0007669"/>
    <property type="project" value="UniProtKB-ARBA"/>
</dbReference>
<gene>
    <name evidence="11" type="ORF">SSE37_16758</name>
</gene>
<evidence type="ECO:0000256" key="5">
    <source>
        <dbReference type="ARBA" id="ARBA00022763"/>
    </source>
</evidence>
<dbReference type="InterPro" id="IPR023875">
    <property type="entry name" value="DNA_repair_put"/>
</dbReference>
<dbReference type="InterPro" id="IPR005273">
    <property type="entry name" value="Ura-DNA_glyco_family4"/>
</dbReference>
<dbReference type="NCBIfam" id="TIGR00758">
    <property type="entry name" value="UDG_fam4"/>
    <property type="match status" value="1"/>
</dbReference>
<protein>
    <recommendedName>
        <fullName evidence="2">Type-4 uracil-DNA glycosylase</fullName>
    </recommendedName>
</protein>
<reference evidence="11 12" key="1">
    <citation type="submission" date="2006-06" db="EMBL/GenBank/DDBJ databases">
        <authorList>
            <person name="Moran M.A."/>
            <person name="Ferriera S."/>
            <person name="Johnson J."/>
            <person name="Kravitz S."/>
            <person name="Beeson K."/>
            <person name="Sutton G."/>
            <person name="Rogers Y.-H."/>
            <person name="Friedman R."/>
            <person name="Frazier M."/>
            <person name="Venter J.C."/>
        </authorList>
    </citation>
    <scope>NUCLEOTIDE SEQUENCE [LARGE SCALE GENOMIC DNA]</scope>
    <source>
        <strain evidence="11 12">E-37</strain>
    </source>
</reference>
<dbReference type="SMART" id="SM00987">
    <property type="entry name" value="UreE_C"/>
    <property type="match status" value="1"/>
</dbReference>
<dbReference type="NCBIfam" id="TIGR03914">
    <property type="entry name" value="UDG_fam_dom"/>
    <property type="match status" value="1"/>
</dbReference>
<keyword evidence="4" id="KW-0479">Metal-binding</keyword>
<evidence type="ECO:0000256" key="7">
    <source>
        <dbReference type="ARBA" id="ARBA00023004"/>
    </source>
</evidence>
<sequence length="488" mass="54606">MHSVVLPRIGTFDAWRAAARALLSGGLPPEDILWSHGAQADDLFGGDSPLPEAKGQITVPTAFLPLAKLAVWHRDPQRFARLYAMLHALQNDKRLLEDRADPRVGRLNAMAKEVSRDKHKMTAFVRFREVGDPRANRRAFAAWFEPTHFILEPTAPFFAKRFGDMDWSIYTPDLTAHFDGDLTFAEGAPKPPFPEDATEELWRTYFRSIFNPARVKPKAMQAEMPKKYWKNMPEAQLIPELLAQADARATAMAADAPTLAPARAAPILDRLRAEQAAKLDTQDAFLTALKSCRRCPLWESATQPVAGEGPEDAALMFVGEQPGDTEDLTGRPFTGPAGQMFDKALQVNGIRRQEAFVTNAVKHFKFRPRGKRRLHQNPDRDEIAHCKWWLDLEIQRVAPRLIVVMGGTALQSLTGSREGLLKRRGRFEHTPEDTPILVTVHPSYILRLPDERLRAEETARFLADLALAARWLAGDAPDRTAGASPSRA</sequence>
<evidence type="ECO:0000256" key="4">
    <source>
        <dbReference type="ARBA" id="ARBA00022723"/>
    </source>
</evidence>